<proteinExistence type="predicted"/>
<dbReference type="EMBL" id="FOGU01000003">
    <property type="protein sequence ID" value="SER87153.1"/>
    <property type="molecule type" value="Genomic_DNA"/>
</dbReference>
<evidence type="ECO:0000313" key="2">
    <source>
        <dbReference type="Proteomes" id="UP000198885"/>
    </source>
</evidence>
<gene>
    <name evidence="1" type="ORF">SAMN04490244_103334</name>
</gene>
<dbReference type="STRING" id="641238.SAMN04490244_103334"/>
<accession>A0A1H9SRX5</accession>
<reference evidence="1 2" key="1">
    <citation type="submission" date="2016-10" db="EMBL/GenBank/DDBJ databases">
        <authorList>
            <person name="de Groot N.N."/>
        </authorList>
    </citation>
    <scope>NUCLEOTIDE SEQUENCE [LARGE SCALE GENOMIC DNA]</scope>
    <source>
        <strain evidence="1 2">DSM 23042</strain>
    </source>
</reference>
<protein>
    <submittedName>
        <fullName evidence="1">Uncharacterized protein</fullName>
    </submittedName>
</protein>
<dbReference type="Proteomes" id="UP000198885">
    <property type="component" value="Unassembled WGS sequence"/>
</dbReference>
<name>A0A1H9SRX5_9RHOB</name>
<dbReference type="Gene3D" id="3.40.50.720">
    <property type="entry name" value="NAD(P)-binding Rossmann-like Domain"/>
    <property type="match status" value="1"/>
</dbReference>
<sequence>MTFAGMAAQLSAAIGQPIRHMPIMFEAFHANIARSGRTFVADVLAAIARETLDGRNARLADGVSRALGRRPRDFSEFARAAARSGAWTSAA</sequence>
<organism evidence="1 2">
    <name type="scientific">Tranquillimonas rosea</name>
    <dbReference type="NCBI Taxonomy" id="641238"/>
    <lineage>
        <taxon>Bacteria</taxon>
        <taxon>Pseudomonadati</taxon>
        <taxon>Pseudomonadota</taxon>
        <taxon>Alphaproteobacteria</taxon>
        <taxon>Rhodobacterales</taxon>
        <taxon>Roseobacteraceae</taxon>
        <taxon>Tranquillimonas</taxon>
    </lineage>
</organism>
<dbReference type="AlphaFoldDB" id="A0A1H9SRX5"/>
<evidence type="ECO:0000313" key="1">
    <source>
        <dbReference type="EMBL" id="SER87153.1"/>
    </source>
</evidence>
<keyword evidence="2" id="KW-1185">Reference proteome</keyword>
<dbReference type="RefSeq" id="WP_235859803.1">
    <property type="nucleotide sequence ID" value="NZ_FOGU01000003.1"/>
</dbReference>